<comment type="caution">
    <text evidence="3">The sequence shown here is derived from an EMBL/GenBank/DDBJ whole genome shotgun (WGS) entry which is preliminary data.</text>
</comment>
<feature type="compositionally biased region" description="Low complexity" evidence="1">
    <location>
        <begin position="133"/>
        <end position="183"/>
    </location>
</feature>
<proteinExistence type="predicted"/>
<feature type="compositionally biased region" description="Low complexity" evidence="1">
    <location>
        <begin position="198"/>
        <end position="211"/>
    </location>
</feature>
<evidence type="ECO:0000256" key="1">
    <source>
        <dbReference type="SAM" id="MobiDB-lite"/>
    </source>
</evidence>
<evidence type="ECO:0000313" key="4">
    <source>
        <dbReference type="Proteomes" id="UP000194577"/>
    </source>
</evidence>
<feature type="transmembrane region" description="Helical" evidence="2">
    <location>
        <begin position="58"/>
        <end position="80"/>
    </location>
</feature>
<gene>
    <name evidence="3" type="ORF">BW737_008155</name>
</gene>
<evidence type="ECO:0000256" key="2">
    <source>
        <dbReference type="SAM" id="Phobius"/>
    </source>
</evidence>
<dbReference type="EMBL" id="MTPX02000042">
    <property type="protein sequence ID" value="PHP52489.1"/>
    <property type="molecule type" value="Genomic_DNA"/>
</dbReference>
<feature type="transmembrane region" description="Helical" evidence="2">
    <location>
        <begin position="33"/>
        <end position="51"/>
    </location>
</feature>
<protein>
    <submittedName>
        <fullName evidence="3">Uncharacterized protein</fullName>
    </submittedName>
</protein>
<evidence type="ECO:0000313" key="3">
    <source>
        <dbReference type="EMBL" id="PHP52489.1"/>
    </source>
</evidence>
<sequence length="211" mass="22638">MLVTLLALFTPFASISLWGYSDSVSLAGSQDGAFFWILLVGTIAATVLVFLQEKVAKGVMWVIPGVAIVGTLLSLAELFGNNEAFDYGASRGFGYFMVLIDLILFVAIAIYSIMSLIKKDAAGPVPAYPAYGAPQQPGYGQPQAPQPQAYQAPQPQAPQAFQPQQPDYGQPQAPQPQAYQAPQTPQPQVPQAFEPQRQTDPQQPADGQPQA</sequence>
<feature type="region of interest" description="Disordered" evidence="1">
    <location>
        <begin position="133"/>
        <end position="211"/>
    </location>
</feature>
<accession>A0ABX4MAJ1</accession>
<reference evidence="3 4" key="1">
    <citation type="submission" date="2017-10" db="EMBL/GenBank/DDBJ databases">
        <title>Draft genome sequence of cellulolytic Actinomyces sp CtC72 isolated from cattle rumen fluid.</title>
        <authorList>
            <person name="Joshi A.J."/>
            <person name="Vasudevan G."/>
            <person name="Lanjekar V.B."/>
            <person name="Hivarkar S."/>
            <person name="Engineer A."/>
            <person name="Pore S.D."/>
            <person name="Dhakephalkar P.K."/>
            <person name="Dagar S."/>
        </authorList>
    </citation>
    <scope>NUCLEOTIDE SEQUENCE [LARGE SCALE GENOMIC DNA]</scope>
    <source>
        <strain evidence="4">CtC72</strain>
    </source>
</reference>
<organism evidence="3 4">
    <name type="scientific">Actinomyces ruminis</name>
    <dbReference type="NCBI Taxonomy" id="1937003"/>
    <lineage>
        <taxon>Bacteria</taxon>
        <taxon>Bacillati</taxon>
        <taxon>Actinomycetota</taxon>
        <taxon>Actinomycetes</taxon>
        <taxon>Actinomycetales</taxon>
        <taxon>Actinomycetaceae</taxon>
        <taxon>Actinomyces</taxon>
    </lineage>
</organism>
<keyword evidence="2" id="KW-0472">Membrane</keyword>
<keyword evidence="4" id="KW-1185">Reference proteome</keyword>
<dbReference type="Proteomes" id="UP000194577">
    <property type="component" value="Unassembled WGS sequence"/>
</dbReference>
<feature type="transmembrane region" description="Helical" evidence="2">
    <location>
        <begin position="92"/>
        <end position="114"/>
    </location>
</feature>
<keyword evidence="2" id="KW-1133">Transmembrane helix</keyword>
<keyword evidence="2" id="KW-0812">Transmembrane</keyword>
<name>A0ABX4MAJ1_9ACTO</name>